<dbReference type="Pfam" id="PF02365">
    <property type="entry name" value="NAM"/>
    <property type="match status" value="1"/>
</dbReference>
<organism evidence="7">
    <name type="scientific">Manihot esculenta</name>
    <name type="common">Cassava</name>
    <name type="synonym">Jatropha manihot</name>
    <dbReference type="NCBI Taxonomy" id="3983"/>
    <lineage>
        <taxon>Eukaryota</taxon>
        <taxon>Viridiplantae</taxon>
        <taxon>Streptophyta</taxon>
        <taxon>Embryophyta</taxon>
        <taxon>Tracheophyta</taxon>
        <taxon>Spermatophyta</taxon>
        <taxon>Magnoliopsida</taxon>
        <taxon>eudicotyledons</taxon>
        <taxon>Gunneridae</taxon>
        <taxon>Pentapetalae</taxon>
        <taxon>rosids</taxon>
        <taxon>fabids</taxon>
        <taxon>Malpighiales</taxon>
        <taxon>Euphorbiaceae</taxon>
        <taxon>Crotonoideae</taxon>
        <taxon>Manihoteae</taxon>
        <taxon>Manihot</taxon>
    </lineage>
</organism>
<name>A0A0M5JKF8_MANES</name>
<dbReference type="STRING" id="3983.A0A0M5JKF8"/>
<dbReference type="InterPro" id="IPR003441">
    <property type="entry name" value="NAC-dom"/>
</dbReference>
<dbReference type="EMBL" id="KR605156">
    <property type="protein sequence ID" value="ALC78995.1"/>
    <property type="molecule type" value="mRNA"/>
</dbReference>
<keyword evidence="3" id="KW-0804">Transcription</keyword>
<dbReference type="OMA" id="PMLAQER"/>
<evidence type="ECO:0000313" key="7">
    <source>
        <dbReference type="EMBL" id="ALC78995.1"/>
    </source>
</evidence>
<protein>
    <submittedName>
        <fullName evidence="7">NAC transcription factors 18</fullName>
    </submittedName>
</protein>
<evidence type="ECO:0000256" key="3">
    <source>
        <dbReference type="ARBA" id="ARBA00023163"/>
    </source>
</evidence>
<dbReference type="SMR" id="A0A0M5JKF8"/>
<dbReference type="FunFam" id="2.170.150.80:FF:000006">
    <property type="entry name" value="NAC domain-containing protein 100-like"/>
    <property type="match status" value="1"/>
</dbReference>
<dbReference type="PROSITE" id="PS51005">
    <property type="entry name" value="NAC"/>
    <property type="match status" value="1"/>
</dbReference>
<dbReference type="OrthoDB" id="1424968at2759"/>
<keyword evidence="9" id="KW-1185">Reference proteome</keyword>
<reference evidence="8 9" key="2">
    <citation type="submission" date="2016-02" db="EMBL/GenBank/DDBJ databases">
        <title>WGS assembly of Manihot esculenta.</title>
        <authorList>
            <person name="Bredeson J.V."/>
            <person name="Prochnik S.E."/>
            <person name="Lyons J.B."/>
            <person name="Schmutz J."/>
            <person name="Grimwood J."/>
            <person name="Vrebalov J."/>
            <person name="Bart R.S."/>
            <person name="Amuge T."/>
            <person name="Ferguson M.E."/>
            <person name="Green R."/>
            <person name="Putnam N."/>
            <person name="Stites J."/>
            <person name="Rounsley S."/>
            <person name="Rokhsar D.S."/>
        </authorList>
    </citation>
    <scope>NUCLEOTIDE SEQUENCE [LARGE SCALE GENOMIC DNA]</scope>
    <source>
        <strain evidence="9">cv. AM560-2</strain>
        <tissue evidence="8">Leaf</tissue>
    </source>
</reference>
<dbReference type="Gene3D" id="2.170.150.80">
    <property type="entry name" value="NAC domain"/>
    <property type="match status" value="1"/>
</dbReference>
<dbReference type="PANTHER" id="PTHR31744">
    <property type="entry name" value="PROTEIN CUP-SHAPED COTYLEDON 2-RELATED"/>
    <property type="match status" value="1"/>
</dbReference>
<evidence type="ECO:0000313" key="8">
    <source>
        <dbReference type="EMBL" id="OAY60192.1"/>
    </source>
</evidence>
<evidence type="ECO:0000259" key="6">
    <source>
        <dbReference type="PROSITE" id="PS51005"/>
    </source>
</evidence>
<dbReference type="Gramene" id="Manes.01G093200.1.v8.1">
    <property type="protein sequence ID" value="Manes.01G093200.1.v8.1.CDS"/>
    <property type="gene ID" value="Manes.01G093200.v8.1"/>
</dbReference>
<dbReference type="AlphaFoldDB" id="A0A0M5JKF8"/>
<reference evidence="7" key="1">
    <citation type="journal article" date="2015" name="PLoS ONE">
        <title>Genome-Wide Identification and Expression Analysis of the NAC Transcription Factor Family in Cassava.</title>
        <authorList>
            <person name="Hu W."/>
            <person name="Wei Y."/>
            <person name="Xia Z."/>
            <person name="Yan Y."/>
            <person name="Hou X."/>
            <person name="Zou M."/>
            <person name="Lu C."/>
            <person name="Wang W."/>
            <person name="Peng M."/>
        </authorList>
    </citation>
    <scope>NUCLEOTIDE SEQUENCE</scope>
    <source>
        <strain evidence="7">MeNAC18</strain>
    </source>
</reference>
<dbReference type="EMBL" id="CM004387">
    <property type="protein sequence ID" value="OAY60192.1"/>
    <property type="molecule type" value="Genomic_DNA"/>
</dbReference>
<accession>A0A0M5JKF8</accession>
<dbReference type="Proteomes" id="UP000091857">
    <property type="component" value="Chromosome 1"/>
</dbReference>
<feature type="region of interest" description="Disordered" evidence="5">
    <location>
        <begin position="193"/>
        <end position="216"/>
    </location>
</feature>
<keyword evidence="1" id="KW-0805">Transcription regulation</keyword>
<dbReference type="PANTHER" id="PTHR31744:SF219">
    <property type="entry name" value="NAC DOMAIN-CONTAINING PROTEIN 4"/>
    <property type="match status" value="1"/>
</dbReference>
<sequence>MENNSILSWDDDEQMELPPGFRFHPTDEELITHYLSQKVLDNCFCARAIGEVDLNKCEPWDLPWRAKMGEKEWYFFCVRDRKYPTGLRTNRATDAGYWKATGKDKEIYRAKTLVGMKKTLVFYKGRAPRGTKSNWVMHEYRLEGKYSAYNLPKTAKNEWVICRVFQKSSGGKKIHISGLGRVSSCGNELRPPALLPPLMDSSPHNSETRNSSGDASYVTCFSKPMEPKEDMVDSFNNSSSSNISPTSVLISKTSVPSSFYSSEISPNFANFQYPACVFTPEQSISRMFLENQGPNMKQNSKMELSQDTGLNSDISSVVINPELIHRSFEDQEAPSSCAGPADFDCLWSY</sequence>
<evidence type="ECO:0000256" key="4">
    <source>
        <dbReference type="ARBA" id="ARBA00023242"/>
    </source>
</evidence>
<evidence type="ECO:0000256" key="1">
    <source>
        <dbReference type="ARBA" id="ARBA00023015"/>
    </source>
</evidence>
<feature type="compositionally biased region" description="Polar residues" evidence="5">
    <location>
        <begin position="202"/>
        <end position="214"/>
    </location>
</feature>
<feature type="domain" description="NAC" evidence="6">
    <location>
        <begin position="17"/>
        <end position="167"/>
    </location>
</feature>
<dbReference type="GO" id="GO:0006355">
    <property type="term" value="P:regulation of DNA-templated transcription"/>
    <property type="evidence" value="ECO:0007669"/>
    <property type="project" value="InterPro"/>
</dbReference>
<dbReference type="InterPro" id="IPR036093">
    <property type="entry name" value="NAC_dom_sf"/>
</dbReference>
<evidence type="ECO:0000256" key="2">
    <source>
        <dbReference type="ARBA" id="ARBA00023125"/>
    </source>
</evidence>
<proteinExistence type="evidence at transcript level"/>
<keyword evidence="4" id="KW-0539">Nucleus</keyword>
<keyword evidence="2" id="KW-0238">DNA-binding</keyword>
<evidence type="ECO:0000313" key="9">
    <source>
        <dbReference type="Proteomes" id="UP000091857"/>
    </source>
</evidence>
<dbReference type="GO" id="GO:0000976">
    <property type="term" value="F:transcription cis-regulatory region binding"/>
    <property type="evidence" value="ECO:0007669"/>
    <property type="project" value="UniProtKB-ARBA"/>
</dbReference>
<gene>
    <name evidence="8" type="ORF">MANES_01G093200</name>
</gene>
<dbReference type="SUPFAM" id="SSF101941">
    <property type="entry name" value="NAC domain"/>
    <property type="match status" value="1"/>
</dbReference>
<evidence type="ECO:0000256" key="5">
    <source>
        <dbReference type="SAM" id="MobiDB-lite"/>
    </source>
</evidence>